<reference evidence="1" key="1">
    <citation type="submission" date="2022-11" db="EMBL/GenBank/DDBJ databases">
        <title>Genome Sequence of Nemania bipapillata.</title>
        <authorList>
            <person name="Buettner E."/>
        </authorList>
    </citation>
    <scope>NUCLEOTIDE SEQUENCE</scope>
    <source>
        <strain evidence="1">CP14</strain>
    </source>
</reference>
<protein>
    <submittedName>
        <fullName evidence="1">Uncharacterized protein</fullName>
    </submittedName>
</protein>
<comment type="caution">
    <text evidence="1">The sequence shown here is derived from an EMBL/GenBank/DDBJ whole genome shotgun (WGS) entry which is preliminary data.</text>
</comment>
<proteinExistence type="predicted"/>
<evidence type="ECO:0000313" key="2">
    <source>
        <dbReference type="Proteomes" id="UP001153334"/>
    </source>
</evidence>
<gene>
    <name evidence="1" type="ORF">ONZ43_g7524</name>
</gene>
<accession>A0ACC2HQH4</accession>
<organism evidence="1 2">
    <name type="scientific">Nemania bipapillata</name>
    <dbReference type="NCBI Taxonomy" id="110536"/>
    <lineage>
        <taxon>Eukaryota</taxon>
        <taxon>Fungi</taxon>
        <taxon>Dikarya</taxon>
        <taxon>Ascomycota</taxon>
        <taxon>Pezizomycotina</taxon>
        <taxon>Sordariomycetes</taxon>
        <taxon>Xylariomycetidae</taxon>
        <taxon>Xylariales</taxon>
        <taxon>Xylariaceae</taxon>
        <taxon>Nemania</taxon>
    </lineage>
</organism>
<evidence type="ECO:0000313" key="1">
    <source>
        <dbReference type="EMBL" id="KAJ8105191.1"/>
    </source>
</evidence>
<sequence>MVFKSSRSRLRRLRPALLLAVITITVLVYLWPTSISAPSAQVVVSDQLKGDGVVCPKSPLLKDVFVVIRTGATEAQEKLPVHFKTILTCVPDFIIYSDMDEIVDGHQVHDVLSGVNETIKKTAPEFQLYDRLRTRGREGLDYETTFGSGPSGALDNPGWKLDKWKFLPMVDQALHERPKAKWFVFVEPDTYLMWTNLLEYLRHFDSSKPWYLGKHIPL</sequence>
<name>A0ACC2HQH4_9PEZI</name>
<dbReference type="EMBL" id="JAPESX010003332">
    <property type="protein sequence ID" value="KAJ8105191.1"/>
    <property type="molecule type" value="Genomic_DNA"/>
</dbReference>
<keyword evidence="2" id="KW-1185">Reference proteome</keyword>
<dbReference type="Proteomes" id="UP001153334">
    <property type="component" value="Unassembled WGS sequence"/>
</dbReference>